<accession>A0AAW0J8U2</accession>
<keyword evidence="1" id="KW-0175">Coiled coil</keyword>
<keyword evidence="5" id="KW-1185">Reference proteome</keyword>
<feature type="domain" description="RH2" evidence="3">
    <location>
        <begin position="228"/>
        <end position="332"/>
    </location>
</feature>
<reference evidence="4 5" key="1">
    <citation type="journal article" date="2023" name="bioRxiv">
        <title>Conserved and derived expression patterns and positive selection on dental genes reveal complex evolutionary context of ever-growing rodent molars.</title>
        <authorList>
            <person name="Calamari Z.T."/>
            <person name="Song A."/>
            <person name="Cohen E."/>
            <person name="Akter M."/>
            <person name="Roy R.D."/>
            <person name="Hallikas O."/>
            <person name="Christensen M.M."/>
            <person name="Li P."/>
            <person name="Marangoni P."/>
            <person name="Jernvall J."/>
            <person name="Klein O.D."/>
        </authorList>
    </citation>
    <scope>NUCLEOTIDE SEQUENCE [LARGE SCALE GENOMIC DNA]</scope>
    <source>
        <strain evidence="4">V071</strain>
    </source>
</reference>
<feature type="coiled-coil region" evidence="1">
    <location>
        <begin position="455"/>
        <end position="482"/>
    </location>
</feature>
<feature type="region of interest" description="Disordered" evidence="2">
    <location>
        <begin position="581"/>
        <end position="633"/>
    </location>
</feature>
<feature type="compositionally biased region" description="Polar residues" evidence="2">
    <location>
        <begin position="75"/>
        <end position="85"/>
    </location>
</feature>
<evidence type="ECO:0000259" key="3">
    <source>
        <dbReference type="PROSITE" id="PS51777"/>
    </source>
</evidence>
<feature type="region of interest" description="Disordered" evidence="2">
    <location>
        <begin position="194"/>
        <end position="228"/>
    </location>
</feature>
<sequence length="1037" mass="113203">VSHSPEPLKAVEQEDELSDISQGGSKATTPASTANSDVSAIPPDTLSKEDNEGPVKGTDTPNKSEISKHIEVQVAQETRNVSTDSAENEEKSEVQAIIESTPELDMDKDLSGYKGSSTPTKGIENKAFDRNTESLFEELSSAGSGLIGDVDEGADLLVKNDLIAKVDELTCEKDVLQGELEAVKQAKLKLEEKNKELEEELRKARAEAEDARQKAKDDDDSDIPTAQRKRFTRVEMARVLMERNQYKERLMELQEAVRWTEMIRASRENPAMQEKKRSSIWQFFSRLFSSSSNATKKPEPPVNLKYNAPTSHVTPSVKKRSSTLSQLPGDKSKAFDFLSEETEASLASRREQKREQYRQVKAHVQKEDGRVQAFGWSLPQKYKQVANGQGENKMKNLPVPVYLRPLDEKDASMKLWCAVGVNLSGGKTRDGGSVVGASVFYKDVAGLDTEGSKQRSASQSSLDKLDQELKEQQKELKNQEELSSQVWICTSTHSATKVIIIDAVQPGNILDSFTACNSHVLCIASVPGARETDYPAGEELSESGQVDKASLCGSMTSNSSAEMDSLLGGITVVGCSTEGVTGTATSPSTNGASPVIEKPPEMEAENSEVDENVPTAEEATEATEGNAGSTEDAVDISQPGVYTEHVFTDPLGVQIPEDLSPVFQSSNDSDVYKDQISVLPNEQDLAREEAQKMSSLLPTMWLGAQNGCLYVHSSVAQWRKCLHSIKLKDSILSIVHVKGIVLVALADGTLAIFHRGVDGQWDLSNYHLLDLGRPHHSIRCMTVVHDKVWCGYRNKIYLAWVGDGVWVSIRLDSTLRLYHAHTYQHLQDVDIEPYVSKMLGTGKLGFSFVRITALMVSCNRLWVGTGNGVIISIPLTETVILHQGRLLGLRANKTSGAPGNRPGSVIRVYGDENSDKVTPGTFIPYCSMAHAQLCFHGHRDAVKFFVAVPGQVINPQSGSGGADLTADKAGPSAQETSSQTPLKSMLVISGGEGYIDFRMGDEGGESELLGEDLPLEPSVTKAERSHLIVWQVMCSNE</sequence>
<comment type="caution">
    <text evidence="4">The sequence shown here is derived from an EMBL/GenBank/DDBJ whole genome shotgun (WGS) entry which is preliminary data.</text>
</comment>
<dbReference type="Proteomes" id="UP001488838">
    <property type="component" value="Unassembled WGS sequence"/>
</dbReference>
<dbReference type="PANTHER" id="PTHR13886">
    <property type="entry name" value="JNK/SAPK-ASSOCIATED PROTEIN"/>
    <property type="match status" value="1"/>
</dbReference>
<dbReference type="GO" id="GO:0005078">
    <property type="term" value="F:MAP-kinase scaffold activity"/>
    <property type="evidence" value="ECO:0007669"/>
    <property type="project" value="InterPro"/>
</dbReference>
<dbReference type="EMBL" id="JBBHLL010000054">
    <property type="protein sequence ID" value="KAK7823209.1"/>
    <property type="molecule type" value="Genomic_DNA"/>
</dbReference>
<dbReference type="GO" id="GO:0008432">
    <property type="term" value="F:JUN kinase binding"/>
    <property type="evidence" value="ECO:0007669"/>
    <property type="project" value="TreeGrafter"/>
</dbReference>
<feature type="region of interest" description="Disordered" evidence="2">
    <location>
        <begin position="291"/>
        <end position="328"/>
    </location>
</feature>
<dbReference type="GO" id="GO:0030159">
    <property type="term" value="F:signaling receptor complex adaptor activity"/>
    <property type="evidence" value="ECO:0007669"/>
    <property type="project" value="TreeGrafter"/>
</dbReference>
<evidence type="ECO:0000256" key="1">
    <source>
        <dbReference type="SAM" id="Coils"/>
    </source>
</evidence>
<name>A0AAW0J8U2_MYOGA</name>
<dbReference type="GO" id="GO:0019894">
    <property type="term" value="F:kinesin binding"/>
    <property type="evidence" value="ECO:0007669"/>
    <property type="project" value="TreeGrafter"/>
</dbReference>
<feature type="compositionally biased region" description="Acidic residues" evidence="2">
    <location>
        <begin position="602"/>
        <end position="611"/>
    </location>
</feature>
<gene>
    <name evidence="4" type="ORF">U0070_027416</name>
</gene>
<dbReference type="InterPro" id="IPR039911">
    <property type="entry name" value="JIP3/JIP4"/>
</dbReference>
<feature type="compositionally biased region" description="Low complexity" evidence="2">
    <location>
        <begin position="622"/>
        <end position="631"/>
    </location>
</feature>
<dbReference type="Gene3D" id="1.20.5.1000">
    <property type="entry name" value="arf6 gtpase in complex with a specific effector, jip4"/>
    <property type="match status" value="1"/>
</dbReference>
<feature type="compositionally biased region" description="Polar residues" evidence="2">
    <location>
        <begin position="581"/>
        <end position="592"/>
    </location>
</feature>
<protein>
    <recommendedName>
        <fullName evidence="3">RH2 domain-containing protein</fullName>
    </recommendedName>
</protein>
<dbReference type="GO" id="GO:0005737">
    <property type="term" value="C:cytoplasm"/>
    <property type="evidence" value="ECO:0007669"/>
    <property type="project" value="TreeGrafter"/>
</dbReference>
<organism evidence="4 5">
    <name type="scientific">Myodes glareolus</name>
    <name type="common">Bank vole</name>
    <name type="synonym">Clethrionomys glareolus</name>
    <dbReference type="NCBI Taxonomy" id="447135"/>
    <lineage>
        <taxon>Eukaryota</taxon>
        <taxon>Metazoa</taxon>
        <taxon>Chordata</taxon>
        <taxon>Craniata</taxon>
        <taxon>Vertebrata</taxon>
        <taxon>Euteleostomi</taxon>
        <taxon>Mammalia</taxon>
        <taxon>Eutheria</taxon>
        <taxon>Euarchontoglires</taxon>
        <taxon>Glires</taxon>
        <taxon>Rodentia</taxon>
        <taxon>Myomorpha</taxon>
        <taxon>Muroidea</taxon>
        <taxon>Cricetidae</taxon>
        <taxon>Arvicolinae</taxon>
        <taxon>Myodes</taxon>
    </lineage>
</organism>
<feature type="non-terminal residue" evidence="4">
    <location>
        <position position="1"/>
    </location>
</feature>
<evidence type="ECO:0000313" key="4">
    <source>
        <dbReference type="EMBL" id="KAK7823209.1"/>
    </source>
</evidence>
<dbReference type="InterPro" id="IPR034744">
    <property type="entry name" value="RH2"/>
</dbReference>
<dbReference type="Pfam" id="PF19056">
    <property type="entry name" value="WD40_2"/>
    <property type="match status" value="2"/>
</dbReference>
<dbReference type="PROSITE" id="PS51777">
    <property type="entry name" value="RH2"/>
    <property type="match status" value="1"/>
</dbReference>
<dbReference type="Pfam" id="PF16471">
    <property type="entry name" value="JIP_LZII"/>
    <property type="match status" value="1"/>
</dbReference>
<dbReference type="InterPro" id="IPR032486">
    <property type="entry name" value="JIP_LZII"/>
</dbReference>
<feature type="compositionally biased region" description="Polar residues" evidence="2">
    <location>
        <begin position="19"/>
        <end position="38"/>
    </location>
</feature>
<evidence type="ECO:0000313" key="5">
    <source>
        <dbReference type="Proteomes" id="UP001488838"/>
    </source>
</evidence>
<feature type="compositionally biased region" description="Basic and acidic residues" evidence="2">
    <location>
        <begin position="194"/>
        <end position="217"/>
    </location>
</feature>
<dbReference type="PANTHER" id="PTHR13886:SF2">
    <property type="entry name" value="C-JUN-AMINO-TERMINAL KINASE-INTERACTING PROTEIN 4"/>
    <property type="match status" value="1"/>
</dbReference>
<feature type="region of interest" description="Disordered" evidence="2">
    <location>
        <begin position="1"/>
        <end position="126"/>
    </location>
</feature>
<evidence type="ECO:0000256" key="2">
    <source>
        <dbReference type="SAM" id="MobiDB-lite"/>
    </source>
</evidence>
<feature type="region of interest" description="Disordered" evidence="2">
    <location>
        <begin position="956"/>
        <end position="981"/>
    </location>
</feature>
<dbReference type="GO" id="GO:0016192">
    <property type="term" value="P:vesicle-mediated transport"/>
    <property type="evidence" value="ECO:0007669"/>
    <property type="project" value="TreeGrafter"/>
</dbReference>
<proteinExistence type="predicted"/>
<dbReference type="AlphaFoldDB" id="A0AAW0J8U2"/>